<proteinExistence type="inferred from homology"/>
<evidence type="ECO:0000256" key="4">
    <source>
        <dbReference type="ARBA" id="ARBA00022801"/>
    </source>
</evidence>
<organism evidence="10 11">
    <name type="scientific">Herbihabitans rhizosphaerae</name>
    <dbReference type="NCBI Taxonomy" id="1872711"/>
    <lineage>
        <taxon>Bacteria</taxon>
        <taxon>Bacillati</taxon>
        <taxon>Actinomycetota</taxon>
        <taxon>Actinomycetes</taxon>
        <taxon>Pseudonocardiales</taxon>
        <taxon>Pseudonocardiaceae</taxon>
        <taxon>Herbihabitans</taxon>
    </lineage>
</organism>
<evidence type="ECO:0000256" key="5">
    <source>
        <dbReference type="ARBA" id="ARBA00023295"/>
    </source>
</evidence>
<dbReference type="Pfam" id="PF01915">
    <property type="entry name" value="Glyco_hydro_3_C"/>
    <property type="match status" value="1"/>
</dbReference>
<dbReference type="InterPro" id="IPR036881">
    <property type="entry name" value="Glyco_hydro_3_C_sf"/>
</dbReference>
<evidence type="ECO:0000256" key="7">
    <source>
        <dbReference type="SAM" id="SignalP"/>
    </source>
</evidence>
<dbReference type="InterPro" id="IPR019800">
    <property type="entry name" value="Glyco_hydro_3_AS"/>
</dbReference>
<gene>
    <name evidence="10" type="ORF">EV193_103585</name>
</gene>
<accession>A0A4V2ETJ2</accession>
<reference evidence="10 11" key="1">
    <citation type="submission" date="2019-02" db="EMBL/GenBank/DDBJ databases">
        <title>Genomic Encyclopedia of Type Strains, Phase IV (KMG-IV): sequencing the most valuable type-strain genomes for metagenomic binning, comparative biology and taxonomic classification.</title>
        <authorList>
            <person name="Goeker M."/>
        </authorList>
    </citation>
    <scope>NUCLEOTIDE SEQUENCE [LARGE SCALE GENOMIC DNA]</scope>
    <source>
        <strain evidence="10 11">DSM 101727</strain>
    </source>
</reference>
<evidence type="ECO:0000256" key="3">
    <source>
        <dbReference type="ARBA" id="ARBA00012663"/>
    </source>
</evidence>
<keyword evidence="7" id="KW-0732">Signal</keyword>
<dbReference type="GO" id="GO:0004563">
    <property type="term" value="F:beta-N-acetylhexosaminidase activity"/>
    <property type="evidence" value="ECO:0007669"/>
    <property type="project" value="UniProtKB-EC"/>
</dbReference>
<comment type="similarity">
    <text evidence="2 6">Belongs to the glycosyl hydrolase 3 family.</text>
</comment>
<evidence type="ECO:0000313" key="11">
    <source>
        <dbReference type="Proteomes" id="UP000294257"/>
    </source>
</evidence>
<evidence type="ECO:0000259" key="9">
    <source>
        <dbReference type="Pfam" id="PF01915"/>
    </source>
</evidence>
<dbReference type="Gene3D" id="3.20.20.300">
    <property type="entry name" value="Glycoside hydrolase, family 3, N-terminal domain"/>
    <property type="match status" value="1"/>
</dbReference>
<dbReference type="InterPro" id="IPR017853">
    <property type="entry name" value="GH"/>
</dbReference>
<dbReference type="SUPFAM" id="SSF52279">
    <property type="entry name" value="Beta-D-glucan exohydrolase, C-terminal domain"/>
    <property type="match status" value="1"/>
</dbReference>
<feature type="domain" description="Glycoside hydrolase family 3 N-terminal" evidence="8">
    <location>
        <begin position="73"/>
        <end position="415"/>
    </location>
</feature>
<dbReference type="PROSITE" id="PS00775">
    <property type="entry name" value="GLYCOSYL_HYDROL_F3"/>
    <property type="match status" value="1"/>
</dbReference>
<dbReference type="AlphaFoldDB" id="A0A4V2ETJ2"/>
<dbReference type="GO" id="GO:0005975">
    <property type="term" value="P:carbohydrate metabolic process"/>
    <property type="evidence" value="ECO:0007669"/>
    <property type="project" value="InterPro"/>
</dbReference>
<dbReference type="EC" id="3.2.1.52" evidence="3"/>
<sequence length="619" mass="65370">MTLSRTYVRRSLISAVAASGVVAAGCSGTPASAPAQRQPVHAAAVQADGDGLSAEQDAAVNSWVRATLRRMNLEQKVGQLFVPTIWGKGANEAHPMNKERYGVDTPAQVIQRYQVGGAIYFNNTGTDNIDNPKQLAEFSNGLQKAALDSAPHVPLVVAIDQEGGRVTRMESPATEFPDAMAIGAGRDAENAKKAATIMGHELRAVGVNQNFAPVGDVNSNFLNPVIGPRSFSGKPDLAAQMVAAQVGGYQDSGKPTDTVSSSVKHFPGHGDASQDSHHVLPVIDRPADQWRAIDLPPFKAAVDAGIDSVMTAHIRVPSLDPSVYPATMSKPILTGLLRDELKFDGVVVTDSLSMGAVQENFPDAEVPVLAILAGADQMLMPPNLDVAKTAVLQAIQSGRLTEQRIDESVTRILKLKAKRGINKRPFVDVNQVDKVVGTPDNLKSAQAITDRGVTAIRNEGGVLPAKDAQKITVTGWGDTTTAEVAKRITAHGRTASALPTGTDPTDEQIARAVAAAKESDLTVVLTNDLNAKPRQRVLVDQLLATGKKVVAVAAVGPYDAGFTAAPAWLATYGYRPVVLETLTKVLLGEVSPQGKLPVDIPDAGQPGTVKYPFDHGLSW</sequence>
<keyword evidence="11" id="KW-1185">Reference proteome</keyword>
<comment type="caution">
    <text evidence="10">The sequence shown here is derived from an EMBL/GenBank/DDBJ whole genome shotgun (WGS) entry which is preliminary data.</text>
</comment>
<dbReference type="SUPFAM" id="SSF51445">
    <property type="entry name" value="(Trans)glycosidases"/>
    <property type="match status" value="1"/>
</dbReference>
<comment type="catalytic activity">
    <reaction evidence="1">
        <text>Hydrolysis of terminal non-reducing N-acetyl-D-hexosamine residues in N-acetyl-beta-D-hexosaminides.</text>
        <dbReference type="EC" id="3.2.1.52"/>
    </reaction>
</comment>
<dbReference type="PANTHER" id="PTHR30480">
    <property type="entry name" value="BETA-HEXOSAMINIDASE-RELATED"/>
    <property type="match status" value="1"/>
</dbReference>
<dbReference type="Pfam" id="PF00933">
    <property type="entry name" value="Glyco_hydro_3"/>
    <property type="match status" value="1"/>
</dbReference>
<dbReference type="InterPro" id="IPR036962">
    <property type="entry name" value="Glyco_hydro_3_N_sf"/>
</dbReference>
<dbReference type="PANTHER" id="PTHR30480:SF13">
    <property type="entry name" value="BETA-HEXOSAMINIDASE"/>
    <property type="match status" value="1"/>
</dbReference>
<dbReference type="InterPro" id="IPR001764">
    <property type="entry name" value="Glyco_hydro_3_N"/>
</dbReference>
<keyword evidence="4 6" id="KW-0378">Hydrolase</keyword>
<dbReference type="GO" id="GO:0009254">
    <property type="term" value="P:peptidoglycan turnover"/>
    <property type="evidence" value="ECO:0007669"/>
    <property type="project" value="TreeGrafter"/>
</dbReference>
<dbReference type="PROSITE" id="PS51318">
    <property type="entry name" value="TAT"/>
    <property type="match status" value="1"/>
</dbReference>
<dbReference type="PROSITE" id="PS51257">
    <property type="entry name" value="PROKAR_LIPOPROTEIN"/>
    <property type="match status" value="1"/>
</dbReference>
<evidence type="ECO:0000313" key="10">
    <source>
        <dbReference type="EMBL" id="RZS41263.1"/>
    </source>
</evidence>
<protein>
    <recommendedName>
        <fullName evidence="3">beta-N-acetylhexosaminidase</fullName>
        <ecNumber evidence="3">3.2.1.52</ecNumber>
    </recommendedName>
</protein>
<evidence type="ECO:0000256" key="6">
    <source>
        <dbReference type="RuleBase" id="RU361161"/>
    </source>
</evidence>
<dbReference type="InterPro" id="IPR002772">
    <property type="entry name" value="Glyco_hydro_3_C"/>
</dbReference>
<evidence type="ECO:0000256" key="1">
    <source>
        <dbReference type="ARBA" id="ARBA00001231"/>
    </source>
</evidence>
<feature type="domain" description="Glycoside hydrolase family 3 C-terminal" evidence="9">
    <location>
        <begin position="457"/>
        <end position="618"/>
    </location>
</feature>
<dbReference type="Proteomes" id="UP000294257">
    <property type="component" value="Unassembled WGS sequence"/>
</dbReference>
<keyword evidence="5 6" id="KW-0326">Glycosidase</keyword>
<dbReference type="Gene3D" id="3.40.50.1700">
    <property type="entry name" value="Glycoside hydrolase family 3 C-terminal domain"/>
    <property type="match status" value="1"/>
</dbReference>
<name>A0A4V2ETJ2_9PSEU</name>
<dbReference type="InterPro" id="IPR050226">
    <property type="entry name" value="NagZ_Beta-hexosaminidase"/>
</dbReference>
<feature type="signal peptide" evidence="7">
    <location>
        <begin position="1"/>
        <end position="23"/>
    </location>
</feature>
<dbReference type="InterPro" id="IPR006311">
    <property type="entry name" value="TAT_signal"/>
</dbReference>
<evidence type="ECO:0000259" key="8">
    <source>
        <dbReference type="Pfam" id="PF00933"/>
    </source>
</evidence>
<evidence type="ECO:0000256" key="2">
    <source>
        <dbReference type="ARBA" id="ARBA00005336"/>
    </source>
</evidence>
<feature type="chain" id="PRO_5038567804" description="beta-N-acetylhexosaminidase" evidence="7">
    <location>
        <begin position="24"/>
        <end position="619"/>
    </location>
</feature>
<dbReference type="EMBL" id="SGWQ01000003">
    <property type="protein sequence ID" value="RZS41263.1"/>
    <property type="molecule type" value="Genomic_DNA"/>
</dbReference>
<dbReference type="FunFam" id="3.20.20.300:FF:000014">
    <property type="entry name" value="Beta-hexosaminidase, lipoprotein"/>
    <property type="match status" value="1"/>
</dbReference>